<organism evidence="2 3">
    <name type="scientific">Pleurodeles waltl</name>
    <name type="common">Iberian ribbed newt</name>
    <dbReference type="NCBI Taxonomy" id="8319"/>
    <lineage>
        <taxon>Eukaryota</taxon>
        <taxon>Metazoa</taxon>
        <taxon>Chordata</taxon>
        <taxon>Craniata</taxon>
        <taxon>Vertebrata</taxon>
        <taxon>Euteleostomi</taxon>
        <taxon>Amphibia</taxon>
        <taxon>Batrachia</taxon>
        <taxon>Caudata</taxon>
        <taxon>Salamandroidea</taxon>
        <taxon>Salamandridae</taxon>
        <taxon>Pleurodelinae</taxon>
        <taxon>Pleurodeles</taxon>
    </lineage>
</organism>
<proteinExistence type="predicted"/>
<name>A0AAV7SMX5_PLEWA</name>
<comment type="caution">
    <text evidence="2">The sequence shown here is derived from an EMBL/GenBank/DDBJ whole genome shotgun (WGS) entry which is preliminary data.</text>
</comment>
<dbReference type="Proteomes" id="UP001066276">
    <property type="component" value="Chromosome 4_2"/>
</dbReference>
<feature type="region of interest" description="Disordered" evidence="1">
    <location>
        <begin position="31"/>
        <end position="71"/>
    </location>
</feature>
<evidence type="ECO:0008006" key="4">
    <source>
        <dbReference type="Google" id="ProtNLM"/>
    </source>
</evidence>
<accession>A0AAV7SMX5</accession>
<sequence length="145" mass="14805">MTQAQSFARWPPGLVPVRLLCTAQLATPASTGGQSFAHGALSSESPGGGASKEGKGGGESQPLLSSRSRELCPPTVPPPYLTCVQMLVPCAAFTATSREPRSQSPSAHPASGLARSAVVLQAGVPACYSTGFPTHWGPGGRFGSW</sequence>
<dbReference type="EMBL" id="JANPWB010000008">
    <property type="protein sequence ID" value="KAJ1165457.1"/>
    <property type="molecule type" value="Genomic_DNA"/>
</dbReference>
<protein>
    <recommendedName>
        <fullName evidence="4">Secreted protein</fullName>
    </recommendedName>
</protein>
<gene>
    <name evidence="2" type="ORF">NDU88_005885</name>
</gene>
<keyword evidence="3" id="KW-1185">Reference proteome</keyword>
<reference evidence="2" key="1">
    <citation type="journal article" date="2022" name="bioRxiv">
        <title>Sequencing and chromosome-scale assembly of the giantPleurodeles waltlgenome.</title>
        <authorList>
            <person name="Brown T."/>
            <person name="Elewa A."/>
            <person name="Iarovenko S."/>
            <person name="Subramanian E."/>
            <person name="Araus A.J."/>
            <person name="Petzold A."/>
            <person name="Susuki M."/>
            <person name="Suzuki K.-i.T."/>
            <person name="Hayashi T."/>
            <person name="Toyoda A."/>
            <person name="Oliveira C."/>
            <person name="Osipova E."/>
            <person name="Leigh N.D."/>
            <person name="Simon A."/>
            <person name="Yun M.H."/>
        </authorList>
    </citation>
    <scope>NUCLEOTIDE SEQUENCE</scope>
    <source>
        <strain evidence="2">20211129_DDA</strain>
        <tissue evidence="2">Liver</tissue>
    </source>
</reference>
<dbReference type="AlphaFoldDB" id="A0AAV7SMX5"/>
<evidence type="ECO:0000256" key="1">
    <source>
        <dbReference type="SAM" id="MobiDB-lite"/>
    </source>
</evidence>
<evidence type="ECO:0000313" key="2">
    <source>
        <dbReference type="EMBL" id="KAJ1165457.1"/>
    </source>
</evidence>
<evidence type="ECO:0000313" key="3">
    <source>
        <dbReference type="Proteomes" id="UP001066276"/>
    </source>
</evidence>